<keyword evidence="5" id="KW-1185">Reference proteome</keyword>
<keyword evidence="1 3" id="KW-0159">Chromosome partition</keyword>
<organism evidence="4 5">
    <name type="scientific">Alicyclobacillus cycloheptanicus</name>
    <dbReference type="NCBI Taxonomy" id="1457"/>
    <lineage>
        <taxon>Bacteria</taxon>
        <taxon>Bacillati</taxon>
        <taxon>Bacillota</taxon>
        <taxon>Bacilli</taxon>
        <taxon>Bacillales</taxon>
        <taxon>Alicyclobacillaceae</taxon>
        <taxon>Alicyclobacillus</taxon>
    </lineage>
</organism>
<comment type="caution">
    <text evidence="4">The sequence shown here is derived from an EMBL/GenBank/DDBJ whole genome shotgun (WGS) entry which is preliminary data.</text>
</comment>
<accession>A0ABT9XDR6</accession>
<evidence type="ECO:0000313" key="5">
    <source>
        <dbReference type="Proteomes" id="UP001232973"/>
    </source>
</evidence>
<dbReference type="InterPro" id="IPR023093">
    <property type="entry name" value="ScpA-like_C"/>
</dbReference>
<comment type="subcellular location">
    <subcellularLocation>
        <location evidence="3">Cytoplasm</location>
    </subcellularLocation>
    <text evidence="3">Associated with two foci at the outer edges of the nucleoid region in young cells, and at four foci within both cell halves in older cells.</text>
</comment>
<dbReference type="PANTHER" id="PTHR33969:SF2">
    <property type="entry name" value="SEGREGATION AND CONDENSATION PROTEIN A"/>
    <property type="match status" value="1"/>
</dbReference>
<reference evidence="4 5" key="1">
    <citation type="submission" date="2023-07" db="EMBL/GenBank/DDBJ databases">
        <title>Genomic Encyclopedia of Type Strains, Phase IV (KMG-IV): sequencing the most valuable type-strain genomes for metagenomic binning, comparative biology and taxonomic classification.</title>
        <authorList>
            <person name="Goeker M."/>
        </authorList>
    </citation>
    <scope>NUCLEOTIDE SEQUENCE [LARGE SCALE GENOMIC DNA]</scope>
    <source>
        <strain evidence="4 5">DSM 4006</strain>
    </source>
</reference>
<comment type="subunit">
    <text evidence="3">Component of a cohesin-like complex composed of ScpA, ScpB and the Smc homodimer, in which ScpA and ScpB bind to the head domain of Smc. The presence of the three proteins is required for the association of the complex with DNA.</text>
</comment>
<dbReference type="Gene3D" id="6.10.250.2410">
    <property type="match status" value="1"/>
</dbReference>
<dbReference type="HAMAP" id="MF_01805">
    <property type="entry name" value="ScpA"/>
    <property type="match status" value="1"/>
</dbReference>
<evidence type="ECO:0000256" key="1">
    <source>
        <dbReference type="ARBA" id="ARBA00022829"/>
    </source>
</evidence>
<name>A0ABT9XDR6_9BACL</name>
<comment type="function">
    <text evidence="3">Participates in chromosomal partition during cell division. May act via the formation of a condensin-like complex containing Smc and ScpB that pull DNA away from mid-cell into both cell halves.</text>
</comment>
<gene>
    <name evidence="3" type="primary">scpA</name>
    <name evidence="4" type="ORF">J2S03_000248</name>
</gene>
<evidence type="ECO:0000256" key="2">
    <source>
        <dbReference type="ARBA" id="ARBA00044777"/>
    </source>
</evidence>
<dbReference type="RefSeq" id="WP_274455844.1">
    <property type="nucleotide sequence ID" value="NZ_CP067097.1"/>
</dbReference>
<evidence type="ECO:0000313" key="4">
    <source>
        <dbReference type="EMBL" id="MDQ0188444.1"/>
    </source>
</evidence>
<dbReference type="Proteomes" id="UP001232973">
    <property type="component" value="Unassembled WGS sequence"/>
</dbReference>
<proteinExistence type="inferred from homology"/>
<dbReference type="Gene3D" id="1.10.10.580">
    <property type="entry name" value="Structural maintenance of chromosome 1. Chain E"/>
    <property type="match status" value="1"/>
</dbReference>
<dbReference type="PANTHER" id="PTHR33969">
    <property type="entry name" value="SEGREGATION AND CONDENSATION PROTEIN A"/>
    <property type="match status" value="1"/>
</dbReference>
<sequence length="241" mass="27663">MAYEVVLDKFSGPLDLLLHLIRKQELNIHDIPIAMITDQYLSYLHAMDELSLEIASEFLVMAATLLAIKSRMLLPRPEPEPGQEEDVDPRAELVEQLLEYQRAKWAAEQLKEREQRQSLVFTREALDLTPYAPTDPPPVTGVTLWDLVDAFRSLLRKTPKEQPAAEIRGHVVSVEAMMEQMTHRLRLWKTCTFSQLLQFARTRSELVSGFLALLELVKNRVVVCEQRDPFAEITISLEEIA</sequence>
<comment type="similarity">
    <text evidence="3">Belongs to the ScpA family.</text>
</comment>
<dbReference type="InterPro" id="IPR003768">
    <property type="entry name" value="ScpA"/>
</dbReference>
<evidence type="ECO:0000256" key="3">
    <source>
        <dbReference type="HAMAP-Rule" id="MF_01805"/>
    </source>
</evidence>
<dbReference type="Pfam" id="PF02616">
    <property type="entry name" value="SMC_ScpA"/>
    <property type="match status" value="1"/>
</dbReference>
<keyword evidence="3" id="KW-0132">Cell division</keyword>
<dbReference type="EMBL" id="JAUSTP010000001">
    <property type="protein sequence ID" value="MDQ0188444.1"/>
    <property type="molecule type" value="Genomic_DNA"/>
</dbReference>
<keyword evidence="3" id="KW-0963">Cytoplasm</keyword>
<keyword evidence="3" id="KW-0131">Cell cycle</keyword>
<protein>
    <recommendedName>
        <fullName evidence="2 3">Segregation and condensation protein A</fullName>
    </recommendedName>
</protein>